<accession>A0ABR9S9B6</accession>
<feature type="region of interest" description="Disordered" evidence="5">
    <location>
        <begin position="1003"/>
        <end position="1022"/>
    </location>
</feature>
<dbReference type="Proteomes" id="UP000806285">
    <property type="component" value="Unassembled WGS sequence"/>
</dbReference>
<comment type="subcellular location">
    <subcellularLocation>
        <location evidence="1">Membrane</location>
        <topology evidence="1">Single-pass membrane protein</topology>
    </subcellularLocation>
</comment>
<keyword evidence="3 6" id="KW-1133">Transmembrane helix</keyword>
<evidence type="ECO:0000313" key="8">
    <source>
        <dbReference type="EMBL" id="MBE7370131.1"/>
    </source>
</evidence>
<evidence type="ECO:0000256" key="5">
    <source>
        <dbReference type="SAM" id="MobiDB-lite"/>
    </source>
</evidence>
<feature type="transmembrane region" description="Helical" evidence="6">
    <location>
        <begin position="12"/>
        <end position="33"/>
    </location>
</feature>
<dbReference type="RefSeq" id="WP_193678746.1">
    <property type="nucleotide sequence ID" value="NZ_JADDIV010000006.1"/>
</dbReference>
<protein>
    <submittedName>
        <fullName evidence="8">Translocation/assembly module TamB domain-containing protein</fullName>
    </submittedName>
</protein>
<sequence>MKPHPRAARWIVRILVGFATLIVLAAAGIWWWAGQEGSLEWVLQRVARGGPLTSEGVRGSLRRGWHIQRIVWERDGLRLVAEDIRLEWQPLAILNRTLQLDEVSVARATVIDDRPKDDEPLKEPEHLRLPWRVKVETLKVGALKVQGRTPFEASGAAAKYGFDGLRHKVELQSLQLAGGEYRGEATLLAVKPLTLDARMSGRFLAPVPGVAERVPLTLEVRAEGPARAIETRAEVRVVDAKADAATLPQATASARIAPFDAMPVPRGAADFRQLDLEMFWPAAPRTLLSGHVEVAPAGEKSWRLQADVRNAAAGAWDAGRLPVRSARGEGEWRNGVALLKALDAEVGGGRIAGSGGWRGEGWSFEGRIDAVDPSQVHGSMAALPLTGPVKLEGAGRAVDFDVALEAGAPRRRGPRETDVALAAAGALELRSAQARGRWAGDAIELEQLRVRTSDASLEGEVALRLAQRAGDGRLQLRAPGLQAQVQGRIAETRGEGSANVAASDLAQAQRWLARWPGTAGVLKDLALRGQAQAQLGWQGGWRDPAVQGRATARGLAWQPRPADAAAPGPWVVRDAALQVNGRLRDAALDLRGQAEQGQRKLDLATNGRLGATLGGAATSWRGQVAQLSVQLQDPGITPGPWQLQLRRAVDWRFAGGSFDVSAGEAVLRAPAMRSGTPATDALLAWSPVRRQGGQLSTAGRLGGLPLAWIELFGGQQFAGAALSGDMVFDAEWNAVLGTTLRVDASLVRVRGDVNVLAESADGAAARVTAGVRTARLNVSSQGEQLVLSLLWDSERAGRAEGQVRTRLARTPDGGWTWPQQAPLSGRVQAQLPRIGVWSLLAPPGWRLRGSLNADITVAGTRAEPALSGPLVADDLALRSVVDGIELKNGRLRAQLAGQRLVVSEFMLRGSEEGTGTGGSVVAYGEGSLTPAGIVFNANAQLSQLRASIRSDRQLTVSGPVTARMDSGGTTVTGDLRVDRARIQIPDESPPRLGEDVVVRNATGLASTEAERKVRPPPKEPGRAVSLRVNIDLGSDFRLSGRGVDTRLAGTVQVVGASLSMPQITGVINAVGGTYEAYGQRMNIERGELRFTGAADNPALDILAVRPNMTQKVGVLVTGRAQAPHIELYSEGGLSDAETLSQVVLGRSSSGGGAETALLQRAATALLAGRGGTGKGLVSRLGVDDLSVSPDSTSGAVVRVGKRFADNFYAAYERSLSGAMGTLFIFYDVSRRVTVRAEAGERTGLDLIFTFAFDGPRKR</sequence>
<gene>
    <name evidence="8" type="ORF">IM787_21400</name>
</gene>
<dbReference type="EMBL" id="JADDIV010000006">
    <property type="protein sequence ID" value="MBE7370131.1"/>
    <property type="molecule type" value="Genomic_DNA"/>
</dbReference>
<dbReference type="InterPro" id="IPR007452">
    <property type="entry name" value="TamB_C"/>
</dbReference>
<keyword evidence="4 6" id="KW-0472">Membrane</keyword>
<feature type="domain" description="Translocation and assembly module TamB C-terminal" evidence="7">
    <location>
        <begin position="915"/>
        <end position="1252"/>
    </location>
</feature>
<evidence type="ECO:0000256" key="3">
    <source>
        <dbReference type="ARBA" id="ARBA00022989"/>
    </source>
</evidence>
<organism evidence="8 9">
    <name type="scientific">Ramlibacter pallidus</name>
    <dbReference type="NCBI Taxonomy" id="2780087"/>
    <lineage>
        <taxon>Bacteria</taxon>
        <taxon>Pseudomonadati</taxon>
        <taxon>Pseudomonadota</taxon>
        <taxon>Betaproteobacteria</taxon>
        <taxon>Burkholderiales</taxon>
        <taxon>Comamonadaceae</taxon>
        <taxon>Ramlibacter</taxon>
    </lineage>
</organism>
<evidence type="ECO:0000256" key="6">
    <source>
        <dbReference type="SAM" id="Phobius"/>
    </source>
</evidence>
<proteinExistence type="predicted"/>
<evidence type="ECO:0000256" key="1">
    <source>
        <dbReference type="ARBA" id="ARBA00004167"/>
    </source>
</evidence>
<reference evidence="8 9" key="1">
    <citation type="submission" date="2020-10" db="EMBL/GenBank/DDBJ databases">
        <title>Ramlibacter sp. HM2 16S ribosomal RNA gene Genome sequencing and assembly.</title>
        <authorList>
            <person name="Kang M."/>
        </authorList>
    </citation>
    <scope>NUCLEOTIDE SEQUENCE [LARGE SCALE GENOMIC DNA]</scope>
    <source>
        <strain evidence="8 9">HM2</strain>
    </source>
</reference>
<name>A0ABR9S9B6_9BURK</name>
<evidence type="ECO:0000256" key="2">
    <source>
        <dbReference type="ARBA" id="ARBA00022692"/>
    </source>
</evidence>
<comment type="caution">
    <text evidence="8">The sequence shown here is derived from an EMBL/GenBank/DDBJ whole genome shotgun (WGS) entry which is preliminary data.</text>
</comment>
<dbReference type="Pfam" id="PF04357">
    <property type="entry name" value="TamB"/>
    <property type="match status" value="1"/>
</dbReference>
<dbReference type="PANTHER" id="PTHR36985:SF1">
    <property type="entry name" value="TRANSLOCATION AND ASSEMBLY MODULE SUBUNIT TAMB"/>
    <property type="match status" value="1"/>
</dbReference>
<keyword evidence="9" id="KW-1185">Reference proteome</keyword>
<feature type="compositionally biased region" description="Basic and acidic residues" evidence="5">
    <location>
        <begin position="1008"/>
        <end position="1021"/>
    </location>
</feature>
<evidence type="ECO:0000313" key="9">
    <source>
        <dbReference type="Proteomes" id="UP000806285"/>
    </source>
</evidence>
<evidence type="ECO:0000259" key="7">
    <source>
        <dbReference type="Pfam" id="PF04357"/>
    </source>
</evidence>
<keyword evidence="2 6" id="KW-0812">Transmembrane</keyword>
<dbReference type="PANTHER" id="PTHR36985">
    <property type="entry name" value="TRANSLOCATION AND ASSEMBLY MODULE SUBUNIT TAMB"/>
    <property type="match status" value="1"/>
</dbReference>
<evidence type="ECO:0000256" key="4">
    <source>
        <dbReference type="ARBA" id="ARBA00023136"/>
    </source>
</evidence>